<protein>
    <submittedName>
        <fullName evidence="2">Uncharacterized protein</fullName>
    </submittedName>
</protein>
<evidence type="ECO:0000313" key="2">
    <source>
        <dbReference type="EMBL" id="OLO55692.1"/>
    </source>
</evidence>
<accession>A0A1Q8W2I0</accession>
<evidence type="ECO:0000256" key="1">
    <source>
        <dbReference type="SAM" id="MobiDB-lite"/>
    </source>
</evidence>
<reference evidence="2 3" key="1">
    <citation type="submission" date="2016-12" db="EMBL/GenBank/DDBJ databases">
        <title>Genomic comparison of strains in the 'Actinomyces naeslundii' group.</title>
        <authorList>
            <person name="Mughal S.R."/>
            <person name="Do T."/>
            <person name="Gilbert S.C."/>
            <person name="Witherden E.A."/>
            <person name="Didelot X."/>
            <person name="Beighton D."/>
        </authorList>
    </citation>
    <scope>NUCLEOTIDE SEQUENCE [LARGE SCALE GENOMIC DNA]</scope>
    <source>
        <strain evidence="2 3">MMRCO6-1</strain>
    </source>
</reference>
<feature type="compositionally biased region" description="Basic residues" evidence="1">
    <location>
        <begin position="76"/>
        <end position="86"/>
    </location>
</feature>
<dbReference type="AlphaFoldDB" id="A0A1Q8W2I0"/>
<feature type="region of interest" description="Disordered" evidence="1">
    <location>
        <begin position="59"/>
        <end position="86"/>
    </location>
</feature>
<comment type="caution">
    <text evidence="2">The sequence shown here is derived from an EMBL/GenBank/DDBJ whole genome shotgun (WGS) entry which is preliminary data.</text>
</comment>
<evidence type="ECO:0000313" key="3">
    <source>
        <dbReference type="Proteomes" id="UP000185772"/>
    </source>
</evidence>
<gene>
    <name evidence="2" type="ORF">BKH27_00855</name>
</gene>
<dbReference type="EMBL" id="MSKM01000003">
    <property type="protein sequence ID" value="OLO55692.1"/>
    <property type="molecule type" value="Genomic_DNA"/>
</dbReference>
<proteinExistence type="predicted"/>
<sequence length="86" mass="9267">MLVVLEVTMHGGKRPDGSLVSMVLTSTLHRCCAPRKNRSIPTISAGNIDGRLVHVSAVDTGPRRSESEVLGDTARRLHHRPSCTAP</sequence>
<dbReference type="Proteomes" id="UP000185772">
    <property type="component" value="Unassembled WGS sequence"/>
</dbReference>
<organism evidence="2 3">
    <name type="scientific">Actinomyces oris</name>
    <dbReference type="NCBI Taxonomy" id="544580"/>
    <lineage>
        <taxon>Bacteria</taxon>
        <taxon>Bacillati</taxon>
        <taxon>Actinomycetota</taxon>
        <taxon>Actinomycetes</taxon>
        <taxon>Actinomycetales</taxon>
        <taxon>Actinomycetaceae</taxon>
        <taxon>Actinomyces</taxon>
    </lineage>
</organism>
<name>A0A1Q8W2I0_9ACTO</name>